<comment type="similarity">
    <text evidence="4 11">Belongs to the aldose epimerase family.</text>
</comment>
<comment type="cofactor">
    <cofactor evidence="1">
        <name>Ca(2+)</name>
        <dbReference type="ChEBI" id="CHEBI:29108"/>
    </cofactor>
</comment>
<feature type="chain" id="PRO_5012546306" description="Aldose 1-epimerase" evidence="15">
    <location>
        <begin position="20"/>
        <end position="368"/>
    </location>
</feature>
<dbReference type="AlphaFoldDB" id="A0A1N7NWI2"/>
<comment type="subunit">
    <text evidence="5">Monomer.</text>
</comment>
<evidence type="ECO:0000256" key="11">
    <source>
        <dbReference type="PIRNR" id="PIRNR005096"/>
    </source>
</evidence>
<dbReference type="GO" id="GO:0030246">
    <property type="term" value="F:carbohydrate binding"/>
    <property type="evidence" value="ECO:0007669"/>
    <property type="project" value="InterPro"/>
</dbReference>
<dbReference type="Gene3D" id="2.70.98.10">
    <property type="match status" value="1"/>
</dbReference>
<feature type="binding site" evidence="14">
    <location>
        <begin position="97"/>
        <end position="98"/>
    </location>
    <ligand>
        <name>beta-D-galactose</name>
        <dbReference type="ChEBI" id="CHEBI:27667"/>
    </ligand>
</feature>
<dbReference type="GO" id="GO:0004034">
    <property type="term" value="F:aldose 1-epimerase activity"/>
    <property type="evidence" value="ECO:0007669"/>
    <property type="project" value="UniProtKB-EC"/>
</dbReference>
<keyword evidence="17" id="KW-1185">Reference proteome</keyword>
<dbReference type="InterPro" id="IPR047215">
    <property type="entry name" value="Galactose_mutarotase-like"/>
</dbReference>
<dbReference type="GO" id="GO:0006006">
    <property type="term" value="P:glucose metabolic process"/>
    <property type="evidence" value="ECO:0007669"/>
    <property type="project" value="TreeGrafter"/>
</dbReference>
<evidence type="ECO:0000256" key="5">
    <source>
        <dbReference type="ARBA" id="ARBA00011245"/>
    </source>
</evidence>
<sequence>MKKLLMIIFQFIMISTLMNCNSQSNSDYSDSKYQIFWLVNHQGSRIKVTDFGARVMEFWVEDKNGEFRDIVLGFESPDTYETSPEPYFGAAIGRYGNRIANGRFQIEGKYYHLEKNNGENSLHGGPNGFHNVQWEVLTFDQSTITFKYISMDGEEGFPGNLEVIMKYELTEDNEFKINYQALTDRTTVVNLTHHSFFNLNGAGEGDILDHTLMLNAAKYVPVDQGLIPMGEPQSVFETPFDFSNPKEIGRDINMPNEQLQFGGGYDHNWIIDRVSDKVIELAARIYAPKSGIVMEVFTNEPGIQFYSGNFLDNSITGKEEKRYQYRGAFCLETQHFPDSPNRPDFPSTKLSPDMEYKHTCIYKISLMN</sequence>
<protein>
    <recommendedName>
        <fullName evidence="11">Aldose 1-epimerase</fullName>
        <ecNumber evidence="11">5.1.3.3</ecNumber>
    </recommendedName>
</protein>
<keyword evidence="6" id="KW-0963">Cytoplasm</keyword>
<keyword evidence="7" id="KW-0597">Phosphoprotein</keyword>
<evidence type="ECO:0000256" key="2">
    <source>
        <dbReference type="ARBA" id="ARBA00004496"/>
    </source>
</evidence>
<proteinExistence type="inferred from homology"/>
<dbReference type="InterPro" id="IPR008183">
    <property type="entry name" value="Aldose_1/G6P_1-epimerase"/>
</dbReference>
<accession>A0A1N7NWI2</accession>
<gene>
    <name evidence="16" type="ORF">SAMN05421761_11237</name>
</gene>
<dbReference type="UniPathway" id="UPA00242"/>
<dbReference type="RefSeq" id="WP_076502185.1">
    <property type="nucleotide sequence ID" value="NZ_FTOP01000012.1"/>
</dbReference>
<comment type="pathway">
    <text evidence="3 11">Carbohydrate metabolism; hexose metabolism.</text>
</comment>
<dbReference type="EC" id="5.1.3.3" evidence="11"/>
<feature type="binding site" evidence="13">
    <location>
        <position position="266"/>
    </location>
    <ligand>
        <name>beta-D-galactose</name>
        <dbReference type="ChEBI" id="CHEBI:27667"/>
    </ligand>
</feature>
<evidence type="ECO:0000256" key="14">
    <source>
        <dbReference type="PIRSR" id="PIRSR005096-3"/>
    </source>
</evidence>
<evidence type="ECO:0000256" key="4">
    <source>
        <dbReference type="ARBA" id="ARBA00006206"/>
    </source>
</evidence>
<dbReference type="CDD" id="cd09019">
    <property type="entry name" value="galactose_mutarotase_like"/>
    <property type="match status" value="1"/>
</dbReference>
<dbReference type="Pfam" id="PF01263">
    <property type="entry name" value="Aldose_epim"/>
    <property type="match status" value="1"/>
</dbReference>
<evidence type="ECO:0000256" key="12">
    <source>
        <dbReference type="PIRSR" id="PIRSR005096-1"/>
    </source>
</evidence>
<dbReference type="InterPro" id="IPR014718">
    <property type="entry name" value="GH-type_carb-bd"/>
</dbReference>
<dbReference type="GO" id="GO:0033499">
    <property type="term" value="P:galactose catabolic process via UDP-galactose, Leloir pathway"/>
    <property type="evidence" value="ECO:0007669"/>
    <property type="project" value="TreeGrafter"/>
</dbReference>
<evidence type="ECO:0000313" key="17">
    <source>
        <dbReference type="Proteomes" id="UP000186026"/>
    </source>
</evidence>
<dbReference type="GO" id="GO:0005737">
    <property type="term" value="C:cytoplasm"/>
    <property type="evidence" value="ECO:0007669"/>
    <property type="project" value="UniProtKB-SubCell"/>
</dbReference>
<dbReference type="FunFam" id="2.70.98.10:FF:000003">
    <property type="entry name" value="Aldose 1-epimerase"/>
    <property type="match status" value="1"/>
</dbReference>
<feature type="active site" description="Proton acceptor" evidence="12">
    <location>
        <position position="332"/>
    </location>
</feature>
<dbReference type="SUPFAM" id="SSF74650">
    <property type="entry name" value="Galactose mutarotase-like"/>
    <property type="match status" value="1"/>
</dbReference>
<feature type="active site" description="Proton donor" evidence="12">
    <location>
        <position position="194"/>
    </location>
</feature>
<dbReference type="EMBL" id="FTOP01000012">
    <property type="protein sequence ID" value="SIT02723.1"/>
    <property type="molecule type" value="Genomic_DNA"/>
</dbReference>
<keyword evidence="8" id="KW-0106">Calcium</keyword>
<dbReference type="InterPro" id="IPR011013">
    <property type="entry name" value="Gal_mutarotase_sf_dom"/>
</dbReference>
<dbReference type="PIRSF" id="PIRSF005096">
    <property type="entry name" value="GALM"/>
    <property type="match status" value="1"/>
</dbReference>
<evidence type="ECO:0000256" key="10">
    <source>
        <dbReference type="ARBA" id="ARBA00023277"/>
    </source>
</evidence>
<evidence type="ECO:0000256" key="8">
    <source>
        <dbReference type="ARBA" id="ARBA00022837"/>
    </source>
</evidence>
<evidence type="ECO:0000256" key="9">
    <source>
        <dbReference type="ARBA" id="ARBA00023235"/>
    </source>
</evidence>
<dbReference type="PANTHER" id="PTHR10091">
    <property type="entry name" value="ALDOSE-1-EPIMERASE"/>
    <property type="match status" value="1"/>
</dbReference>
<reference evidence="17" key="1">
    <citation type="submission" date="2017-01" db="EMBL/GenBank/DDBJ databases">
        <authorList>
            <person name="Varghese N."/>
            <person name="Submissions S."/>
        </authorList>
    </citation>
    <scope>NUCLEOTIDE SEQUENCE [LARGE SCALE GENOMIC DNA]</scope>
    <source>
        <strain evidence="17">DSM 46698</strain>
    </source>
</reference>
<evidence type="ECO:0000256" key="13">
    <source>
        <dbReference type="PIRSR" id="PIRSR005096-2"/>
    </source>
</evidence>
<keyword evidence="10 11" id="KW-0119">Carbohydrate metabolism</keyword>
<dbReference type="NCBIfam" id="NF008277">
    <property type="entry name" value="PRK11055.1"/>
    <property type="match status" value="1"/>
</dbReference>
<dbReference type="InterPro" id="IPR015443">
    <property type="entry name" value="Aldose_1-epimerase"/>
</dbReference>
<evidence type="ECO:0000256" key="3">
    <source>
        <dbReference type="ARBA" id="ARBA00005028"/>
    </source>
</evidence>
<comment type="catalytic activity">
    <reaction evidence="11">
        <text>alpha-D-glucose = beta-D-glucose</text>
        <dbReference type="Rhea" id="RHEA:10264"/>
        <dbReference type="ChEBI" id="CHEBI:15903"/>
        <dbReference type="ChEBI" id="CHEBI:17925"/>
        <dbReference type="EC" id="5.1.3.3"/>
    </reaction>
</comment>
<comment type="subcellular location">
    <subcellularLocation>
        <location evidence="2">Cytoplasm</location>
    </subcellularLocation>
</comment>
<evidence type="ECO:0000256" key="1">
    <source>
        <dbReference type="ARBA" id="ARBA00001913"/>
    </source>
</evidence>
<keyword evidence="15" id="KW-0732">Signal</keyword>
<evidence type="ECO:0000256" key="15">
    <source>
        <dbReference type="SAM" id="SignalP"/>
    </source>
</evidence>
<keyword evidence="9 11" id="KW-0413">Isomerase</keyword>
<feature type="signal peptide" evidence="15">
    <location>
        <begin position="1"/>
        <end position="19"/>
    </location>
</feature>
<evidence type="ECO:0000313" key="16">
    <source>
        <dbReference type="EMBL" id="SIT02723.1"/>
    </source>
</evidence>
<evidence type="ECO:0000256" key="7">
    <source>
        <dbReference type="ARBA" id="ARBA00022553"/>
    </source>
</evidence>
<dbReference type="PANTHER" id="PTHR10091:SF0">
    <property type="entry name" value="GALACTOSE MUTAROTASE"/>
    <property type="match status" value="1"/>
</dbReference>
<name>A0A1N7NWI2_9BACT</name>
<dbReference type="Proteomes" id="UP000186026">
    <property type="component" value="Unassembled WGS sequence"/>
</dbReference>
<dbReference type="STRING" id="529505.SAMN05421761_11237"/>
<evidence type="ECO:0000256" key="6">
    <source>
        <dbReference type="ARBA" id="ARBA00022490"/>
    </source>
</evidence>
<dbReference type="OrthoDB" id="9779408at2"/>
<organism evidence="16 17">
    <name type="scientific">Belliella pelovolcani</name>
    <dbReference type="NCBI Taxonomy" id="529505"/>
    <lineage>
        <taxon>Bacteria</taxon>
        <taxon>Pseudomonadati</taxon>
        <taxon>Bacteroidota</taxon>
        <taxon>Cytophagia</taxon>
        <taxon>Cytophagales</taxon>
        <taxon>Cyclobacteriaceae</taxon>
        <taxon>Belliella</taxon>
    </lineage>
</organism>